<name>A0A9W6UIN9_9ACTN</name>
<keyword evidence="6" id="KW-1185">Reference proteome</keyword>
<evidence type="ECO:0000313" key="5">
    <source>
        <dbReference type="EMBL" id="GLU47240.1"/>
    </source>
</evidence>
<dbReference type="SUPFAM" id="SSF51445">
    <property type="entry name" value="(Trans)glycosidases"/>
    <property type="match status" value="1"/>
</dbReference>
<accession>A0A9W6UIN9</accession>
<dbReference type="GO" id="GO:0008422">
    <property type="term" value="F:beta-glucosidase activity"/>
    <property type="evidence" value="ECO:0007669"/>
    <property type="project" value="TreeGrafter"/>
</dbReference>
<dbReference type="PRINTS" id="PR00131">
    <property type="entry name" value="GLHYDRLASE1"/>
</dbReference>
<dbReference type="Gene3D" id="3.20.20.80">
    <property type="entry name" value="Glycosidases"/>
    <property type="match status" value="1"/>
</dbReference>
<dbReference type="AlphaFoldDB" id="A0A9W6UIN9"/>
<dbReference type="Pfam" id="PF00232">
    <property type="entry name" value="Glyco_hydro_1"/>
    <property type="match status" value="1"/>
</dbReference>
<dbReference type="InterPro" id="IPR017853">
    <property type="entry name" value="GH"/>
</dbReference>
<evidence type="ECO:0000256" key="1">
    <source>
        <dbReference type="ARBA" id="ARBA00010838"/>
    </source>
</evidence>
<keyword evidence="2" id="KW-0378">Hydrolase</keyword>
<dbReference type="GO" id="GO:0016052">
    <property type="term" value="P:carbohydrate catabolic process"/>
    <property type="evidence" value="ECO:0007669"/>
    <property type="project" value="TreeGrafter"/>
</dbReference>
<comment type="caution">
    <text evidence="5">The sequence shown here is derived from an EMBL/GenBank/DDBJ whole genome shotgun (WGS) entry which is preliminary data.</text>
</comment>
<dbReference type="PANTHER" id="PTHR10353:SF36">
    <property type="entry name" value="LP05116P"/>
    <property type="match status" value="1"/>
</dbReference>
<evidence type="ECO:0008006" key="7">
    <source>
        <dbReference type="Google" id="ProtNLM"/>
    </source>
</evidence>
<reference evidence="5" key="1">
    <citation type="submission" date="2023-02" db="EMBL/GenBank/DDBJ databases">
        <title>Nocardiopsis ansamitocini NBRC 112285.</title>
        <authorList>
            <person name="Ichikawa N."/>
            <person name="Sato H."/>
            <person name="Tonouchi N."/>
        </authorList>
    </citation>
    <scope>NUCLEOTIDE SEQUENCE</scope>
    <source>
        <strain evidence="5">NBRC 112285</strain>
    </source>
</reference>
<dbReference type="EMBL" id="BSQG01000002">
    <property type="protein sequence ID" value="GLU47240.1"/>
    <property type="molecule type" value="Genomic_DNA"/>
</dbReference>
<protein>
    <recommendedName>
        <fullName evidence="7">Beta-glucosidase</fullName>
    </recommendedName>
</protein>
<dbReference type="GO" id="GO:0005829">
    <property type="term" value="C:cytosol"/>
    <property type="evidence" value="ECO:0007669"/>
    <property type="project" value="TreeGrafter"/>
</dbReference>
<dbReference type="InterPro" id="IPR001360">
    <property type="entry name" value="Glyco_hydro_1"/>
</dbReference>
<evidence type="ECO:0000256" key="4">
    <source>
        <dbReference type="RuleBase" id="RU003690"/>
    </source>
</evidence>
<keyword evidence="3" id="KW-0326">Glycosidase</keyword>
<proteinExistence type="inferred from homology"/>
<sequence>MPTLYHWDLPQALSDAGGWLSRDTAERFGDYARLVVDRFGDRVPRWITLNEPFVHMAFGYAFGVHAPGQALMLDALPVAHHQLLAHARASEVLRAAGHEVLLTNNCTPVSPVDDAPDTVAAAAAYDTLHNRLFLDPLLLGEYPDLSAYADPETGRTPLDRVIRDGDLAALRGSVDALGVNYYNPTLAAAPAPGDALPFALPDYTELFPETPLTGFGWPVVPDGLHALLTSLRDRYGPALPPVHITENGCSYPGEPDANGVVADPDRVAYLDGHLRALAEAIADGVDVRGYYAWSLLDNFEWAQGYTQRFGLVHVDFATQARTPKESFFWYRDAIARARG</sequence>
<gene>
    <name evidence="5" type="ORF">Nans01_15910</name>
</gene>
<evidence type="ECO:0000256" key="3">
    <source>
        <dbReference type="ARBA" id="ARBA00023295"/>
    </source>
</evidence>
<evidence type="ECO:0000256" key="2">
    <source>
        <dbReference type="ARBA" id="ARBA00022801"/>
    </source>
</evidence>
<organism evidence="5 6">
    <name type="scientific">Nocardiopsis ansamitocini</name>
    <dbReference type="NCBI Taxonomy" id="1670832"/>
    <lineage>
        <taxon>Bacteria</taxon>
        <taxon>Bacillati</taxon>
        <taxon>Actinomycetota</taxon>
        <taxon>Actinomycetes</taxon>
        <taxon>Streptosporangiales</taxon>
        <taxon>Nocardiopsidaceae</taxon>
        <taxon>Nocardiopsis</taxon>
    </lineage>
</organism>
<dbReference type="Proteomes" id="UP001165092">
    <property type="component" value="Unassembled WGS sequence"/>
</dbReference>
<comment type="similarity">
    <text evidence="1 4">Belongs to the glycosyl hydrolase 1 family.</text>
</comment>
<evidence type="ECO:0000313" key="6">
    <source>
        <dbReference type="Proteomes" id="UP001165092"/>
    </source>
</evidence>
<dbReference type="PANTHER" id="PTHR10353">
    <property type="entry name" value="GLYCOSYL HYDROLASE"/>
    <property type="match status" value="1"/>
</dbReference>